<dbReference type="PANTHER" id="PTHR12110">
    <property type="entry name" value="HYDROXYPYRUVATE ISOMERASE"/>
    <property type="match status" value="1"/>
</dbReference>
<gene>
    <name evidence="2" type="ORF">Pan216_10880</name>
</gene>
<keyword evidence="3" id="KW-1185">Reference proteome</keyword>
<evidence type="ECO:0000313" key="3">
    <source>
        <dbReference type="Proteomes" id="UP000317093"/>
    </source>
</evidence>
<dbReference type="GO" id="GO:0016853">
    <property type="term" value="F:isomerase activity"/>
    <property type="evidence" value="ECO:0007669"/>
    <property type="project" value="UniProtKB-KW"/>
</dbReference>
<protein>
    <submittedName>
        <fullName evidence="2">Xylose isomerase-like TIM barrel</fullName>
    </submittedName>
</protein>
<keyword evidence="2" id="KW-0413">Isomerase</keyword>
<sequence>MRRRDFLASSAVGAALLARDLNGGAPEREAPEATLSFSTYGTKSLPTKEVIPALAKIGYDGVELAVREGWDTDSARLTPAERRQLRDLLANVNLTPTALMEHVFPGKSESSHQNSMERLRLAAGLGQALAPSRPPVIQTVLGGGRWNDVRGLFVDRLGAWADLARSLGVVIAIKPHRGGAMSRPADAIWLIEQLGNPSSLRMCYDYSHYAFRDMPLLETVREAAPYTAHIAVKDAAKEGNRVAFFLPGEKGTIDYVALLRGFRDAGYRGDVCSEVSGMVSSKPGYDPLAAARKSYTSLALAFKESGIPRRSAARGT</sequence>
<dbReference type="RefSeq" id="WP_145255801.1">
    <property type="nucleotide sequence ID" value="NZ_CP036279.1"/>
</dbReference>
<dbReference type="InterPro" id="IPR013022">
    <property type="entry name" value="Xyl_isomerase-like_TIM-brl"/>
</dbReference>
<dbReference type="InterPro" id="IPR050312">
    <property type="entry name" value="IolE/XylAMocC-like"/>
</dbReference>
<evidence type="ECO:0000259" key="1">
    <source>
        <dbReference type="Pfam" id="PF01261"/>
    </source>
</evidence>
<feature type="domain" description="Xylose isomerase-like TIM barrel" evidence="1">
    <location>
        <begin position="53"/>
        <end position="279"/>
    </location>
</feature>
<dbReference type="SUPFAM" id="SSF51658">
    <property type="entry name" value="Xylose isomerase-like"/>
    <property type="match status" value="1"/>
</dbReference>
<dbReference type="AlphaFoldDB" id="A0A518AZT6"/>
<proteinExistence type="predicted"/>
<dbReference type="Pfam" id="PF01261">
    <property type="entry name" value="AP_endonuc_2"/>
    <property type="match status" value="1"/>
</dbReference>
<dbReference type="OrthoDB" id="9780241at2"/>
<evidence type="ECO:0000313" key="2">
    <source>
        <dbReference type="EMBL" id="QDU60249.1"/>
    </source>
</evidence>
<dbReference type="KEGG" id="knv:Pan216_10880"/>
<dbReference type="EMBL" id="CP036279">
    <property type="protein sequence ID" value="QDU60249.1"/>
    <property type="molecule type" value="Genomic_DNA"/>
</dbReference>
<organism evidence="2 3">
    <name type="scientific">Kolteria novifilia</name>
    <dbReference type="NCBI Taxonomy" id="2527975"/>
    <lineage>
        <taxon>Bacteria</taxon>
        <taxon>Pseudomonadati</taxon>
        <taxon>Planctomycetota</taxon>
        <taxon>Planctomycetia</taxon>
        <taxon>Kolteriales</taxon>
        <taxon>Kolteriaceae</taxon>
        <taxon>Kolteria</taxon>
    </lineage>
</organism>
<dbReference type="Gene3D" id="3.20.20.150">
    <property type="entry name" value="Divalent-metal-dependent TIM barrel enzymes"/>
    <property type="match status" value="1"/>
</dbReference>
<dbReference type="PANTHER" id="PTHR12110:SF21">
    <property type="entry name" value="XYLOSE ISOMERASE-LIKE TIM BARREL DOMAIN-CONTAINING PROTEIN"/>
    <property type="match status" value="1"/>
</dbReference>
<name>A0A518AZT6_9BACT</name>
<reference evidence="2 3" key="1">
    <citation type="submission" date="2019-02" db="EMBL/GenBank/DDBJ databases">
        <title>Deep-cultivation of Planctomycetes and their phenomic and genomic characterization uncovers novel biology.</title>
        <authorList>
            <person name="Wiegand S."/>
            <person name="Jogler M."/>
            <person name="Boedeker C."/>
            <person name="Pinto D."/>
            <person name="Vollmers J."/>
            <person name="Rivas-Marin E."/>
            <person name="Kohn T."/>
            <person name="Peeters S.H."/>
            <person name="Heuer A."/>
            <person name="Rast P."/>
            <person name="Oberbeckmann S."/>
            <person name="Bunk B."/>
            <person name="Jeske O."/>
            <person name="Meyerdierks A."/>
            <person name="Storesund J.E."/>
            <person name="Kallscheuer N."/>
            <person name="Luecker S."/>
            <person name="Lage O.M."/>
            <person name="Pohl T."/>
            <person name="Merkel B.J."/>
            <person name="Hornburger P."/>
            <person name="Mueller R.-W."/>
            <person name="Bruemmer F."/>
            <person name="Labrenz M."/>
            <person name="Spormann A.M."/>
            <person name="Op den Camp H."/>
            <person name="Overmann J."/>
            <person name="Amann R."/>
            <person name="Jetten M.S.M."/>
            <person name="Mascher T."/>
            <person name="Medema M.H."/>
            <person name="Devos D.P."/>
            <person name="Kaster A.-K."/>
            <person name="Ovreas L."/>
            <person name="Rohde M."/>
            <person name="Galperin M.Y."/>
            <person name="Jogler C."/>
        </authorList>
    </citation>
    <scope>NUCLEOTIDE SEQUENCE [LARGE SCALE GENOMIC DNA]</scope>
    <source>
        <strain evidence="2 3">Pan216</strain>
    </source>
</reference>
<dbReference type="InterPro" id="IPR036237">
    <property type="entry name" value="Xyl_isomerase-like_sf"/>
</dbReference>
<accession>A0A518AZT6</accession>
<dbReference type="Proteomes" id="UP000317093">
    <property type="component" value="Chromosome"/>
</dbReference>